<organism evidence="18 19">
    <name type="scientific">Cyberlindnera jadinii (strain ATCC 18201 / CBS 1600 / BCRC 20928 / JCM 3617 / NBRC 0987 / NRRL Y-1542)</name>
    <name type="common">Torula yeast</name>
    <name type="synonym">Candida utilis</name>
    <dbReference type="NCBI Taxonomy" id="983966"/>
    <lineage>
        <taxon>Eukaryota</taxon>
        <taxon>Fungi</taxon>
        <taxon>Dikarya</taxon>
        <taxon>Ascomycota</taxon>
        <taxon>Saccharomycotina</taxon>
        <taxon>Saccharomycetes</taxon>
        <taxon>Phaffomycetales</taxon>
        <taxon>Phaffomycetaceae</taxon>
        <taxon>Cyberlindnera</taxon>
    </lineage>
</organism>
<dbReference type="AlphaFoldDB" id="A0A0H5BY39"/>
<evidence type="ECO:0000256" key="5">
    <source>
        <dbReference type="ARBA" id="ARBA00022690"/>
    </source>
</evidence>
<keyword evidence="12" id="KW-0482">Metalloprotease</keyword>
<reference evidence="19" key="1">
    <citation type="journal article" date="2015" name="J. Biotechnol.">
        <title>The structure of the Cyberlindnera jadinii genome and its relation to Candida utilis analyzed by the occurrence of single nucleotide polymorphisms.</title>
        <authorList>
            <person name="Rupp O."/>
            <person name="Brinkrolf K."/>
            <person name="Buerth C."/>
            <person name="Kunigo M."/>
            <person name="Schneider J."/>
            <person name="Jaenicke S."/>
            <person name="Goesmann A."/>
            <person name="Puehler A."/>
            <person name="Jaeger K.-E."/>
            <person name="Ernst J.F."/>
        </authorList>
    </citation>
    <scope>NUCLEOTIDE SEQUENCE [LARGE SCALE GENOMIC DNA]</scope>
    <source>
        <strain evidence="19">ATCC 18201 / CBS 1600 / BCRC 20928 / JCM 3617 / NBRC 0987 / NRRL Y-1542</strain>
    </source>
</reference>
<name>A0A0H5BY39_CYBJN</name>
<dbReference type="InterPro" id="IPR000555">
    <property type="entry name" value="JAMM/MPN+_dom"/>
</dbReference>
<comment type="cofactor">
    <cofactor evidence="1">
        <name>Zn(2+)</name>
        <dbReference type="ChEBI" id="CHEBI:29105"/>
    </cofactor>
</comment>
<protein>
    <recommendedName>
        <fullName evidence="15">Regulator of free ubiquitin chains 1</fullName>
    </recommendedName>
</protein>
<dbReference type="GO" id="GO:0070536">
    <property type="term" value="P:protein K63-linked deubiquitination"/>
    <property type="evidence" value="ECO:0007669"/>
    <property type="project" value="InterPro"/>
</dbReference>
<dbReference type="GO" id="GO:0006508">
    <property type="term" value="P:proteolysis"/>
    <property type="evidence" value="ECO:0007669"/>
    <property type="project" value="UniProtKB-KW"/>
</dbReference>
<evidence type="ECO:0000256" key="10">
    <source>
        <dbReference type="ARBA" id="ARBA00022801"/>
    </source>
</evidence>
<keyword evidence="10" id="KW-0378">Hydrolase</keyword>
<evidence type="ECO:0000256" key="2">
    <source>
        <dbReference type="ARBA" id="ARBA00004177"/>
    </source>
</evidence>
<comment type="similarity">
    <text evidence="14">Belongs to the RFU1 family.</text>
</comment>
<keyword evidence="8" id="KW-0967">Endosome</keyword>
<comment type="function">
    <text evidence="13">Inhibitor of the DOA4 deubiquitinase involved in the regulation of protein degradation by the proteasome and maintenance of a normal level of free ubiquitin.</text>
</comment>
<evidence type="ECO:0000313" key="19">
    <source>
        <dbReference type="Proteomes" id="UP000038830"/>
    </source>
</evidence>
<evidence type="ECO:0000259" key="17">
    <source>
        <dbReference type="PROSITE" id="PS50249"/>
    </source>
</evidence>
<evidence type="ECO:0000256" key="9">
    <source>
        <dbReference type="ARBA" id="ARBA00022786"/>
    </source>
</evidence>
<keyword evidence="7" id="KW-0479">Metal-binding</keyword>
<evidence type="ECO:0000256" key="6">
    <source>
        <dbReference type="ARBA" id="ARBA00022704"/>
    </source>
</evidence>
<dbReference type="InterPro" id="IPR044098">
    <property type="entry name" value="STAMBP/STALP-like_MPN"/>
</dbReference>
<dbReference type="GO" id="GO:0061578">
    <property type="term" value="F:K63-linked deubiquitinase activity"/>
    <property type="evidence" value="ECO:0007669"/>
    <property type="project" value="InterPro"/>
</dbReference>
<dbReference type="GO" id="GO:0046872">
    <property type="term" value="F:metal ion binding"/>
    <property type="evidence" value="ECO:0007669"/>
    <property type="project" value="UniProtKB-KW"/>
</dbReference>
<dbReference type="InterPro" id="IPR037518">
    <property type="entry name" value="MPN"/>
</dbReference>
<evidence type="ECO:0000256" key="1">
    <source>
        <dbReference type="ARBA" id="ARBA00001947"/>
    </source>
</evidence>
<feature type="domain" description="MPN" evidence="17">
    <location>
        <begin position="189"/>
        <end position="319"/>
    </location>
</feature>
<evidence type="ECO:0000313" key="18">
    <source>
        <dbReference type="EMBL" id="CEP20368.1"/>
    </source>
</evidence>
<dbReference type="Gene3D" id="3.40.140.10">
    <property type="entry name" value="Cytidine Deaminase, domain 2"/>
    <property type="match status" value="1"/>
</dbReference>
<dbReference type="GO" id="GO:0005768">
    <property type="term" value="C:endosome"/>
    <property type="evidence" value="ECO:0007669"/>
    <property type="project" value="UniProtKB-SubCell"/>
</dbReference>
<evidence type="ECO:0000256" key="13">
    <source>
        <dbReference type="ARBA" id="ARBA00037208"/>
    </source>
</evidence>
<evidence type="ECO:0000256" key="8">
    <source>
        <dbReference type="ARBA" id="ARBA00022753"/>
    </source>
</evidence>
<evidence type="ECO:0000256" key="4">
    <source>
        <dbReference type="ARBA" id="ARBA00022670"/>
    </source>
</evidence>
<feature type="region of interest" description="Disordered" evidence="16">
    <location>
        <begin position="66"/>
        <end position="103"/>
    </location>
</feature>
<feature type="region of interest" description="Disordered" evidence="16">
    <location>
        <begin position="133"/>
        <end position="182"/>
    </location>
</feature>
<evidence type="ECO:0000256" key="12">
    <source>
        <dbReference type="ARBA" id="ARBA00023049"/>
    </source>
</evidence>
<evidence type="ECO:0000256" key="11">
    <source>
        <dbReference type="ARBA" id="ARBA00022833"/>
    </source>
</evidence>
<proteinExistence type="inferred from homology"/>
<dbReference type="GO" id="GO:0004869">
    <property type="term" value="F:cysteine-type endopeptidase inhibitor activity"/>
    <property type="evidence" value="ECO:0007669"/>
    <property type="project" value="UniProtKB-KW"/>
</dbReference>
<evidence type="ECO:0000256" key="7">
    <source>
        <dbReference type="ARBA" id="ARBA00022723"/>
    </source>
</evidence>
<dbReference type="GO" id="GO:0016020">
    <property type="term" value="C:membrane"/>
    <property type="evidence" value="ECO:0007669"/>
    <property type="project" value="TreeGrafter"/>
</dbReference>
<dbReference type="Proteomes" id="UP000038830">
    <property type="component" value="Unassembled WGS sequence"/>
</dbReference>
<dbReference type="CDD" id="cd08066">
    <property type="entry name" value="MPN_AMSH_like"/>
    <property type="match status" value="1"/>
</dbReference>
<dbReference type="SUPFAM" id="SSF102712">
    <property type="entry name" value="JAB1/MPN domain"/>
    <property type="match status" value="1"/>
</dbReference>
<evidence type="ECO:0000256" key="14">
    <source>
        <dbReference type="ARBA" id="ARBA00038426"/>
    </source>
</evidence>
<dbReference type="PROSITE" id="PS50249">
    <property type="entry name" value="MPN"/>
    <property type="match status" value="1"/>
</dbReference>
<feature type="compositionally biased region" description="Basic and acidic residues" evidence="16">
    <location>
        <begin position="66"/>
        <end position="91"/>
    </location>
</feature>
<evidence type="ECO:0000256" key="3">
    <source>
        <dbReference type="ARBA" id="ARBA00010981"/>
    </source>
</evidence>
<comment type="subcellular location">
    <subcellularLocation>
        <location evidence="2">Endosome</location>
    </subcellularLocation>
</comment>
<dbReference type="PANTHER" id="PTHR12947:SF13">
    <property type="entry name" value="FI19924P1"/>
    <property type="match status" value="1"/>
</dbReference>
<dbReference type="EMBL" id="CDQK01000001">
    <property type="protein sequence ID" value="CEP20368.1"/>
    <property type="molecule type" value="Genomic_DNA"/>
</dbReference>
<dbReference type="FunFam" id="3.40.140.10:FF:000033">
    <property type="entry name" value="AMSH-like protease sst2"/>
    <property type="match status" value="1"/>
</dbReference>
<keyword evidence="9" id="KW-0833">Ubl conjugation pathway</keyword>
<accession>A0A0H5BY39</accession>
<evidence type="ECO:0000256" key="15">
    <source>
        <dbReference type="ARBA" id="ARBA00039609"/>
    </source>
</evidence>
<dbReference type="PANTHER" id="PTHR12947">
    <property type="entry name" value="AMSH-LIKE PROTEASE"/>
    <property type="match status" value="1"/>
</dbReference>
<dbReference type="Pfam" id="PF01398">
    <property type="entry name" value="JAB"/>
    <property type="match status" value="1"/>
</dbReference>
<evidence type="ECO:0000256" key="16">
    <source>
        <dbReference type="SAM" id="MobiDB-lite"/>
    </source>
</evidence>
<dbReference type="GO" id="GO:0140492">
    <property type="term" value="F:metal-dependent deubiquitinase activity"/>
    <property type="evidence" value="ECO:0007669"/>
    <property type="project" value="InterPro"/>
</dbReference>
<comment type="similarity">
    <text evidence="3">Belongs to the peptidase M67C family.</text>
</comment>
<keyword evidence="5" id="KW-0646">Protease inhibitor</keyword>
<dbReference type="SMART" id="SM00232">
    <property type="entry name" value="JAB_MPN"/>
    <property type="match status" value="1"/>
</dbReference>
<keyword evidence="11" id="KW-0862">Zinc</keyword>
<keyword evidence="6" id="KW-0789">Thiol protease inhibitor</keyword>
<gene>
    <name evidence="18" type="ORF">BN1211_0202</name>
</gene>
<sequence length="367" mass="41466">MNKLAGHPGVKRDAAMHKSYLKLVKERAPGVFEAVEEVKARIEEKLRAYDDRKKMLDDIHRREEVLKAQRVADEEKRQQQESSSGDDRAELRSTSPEFDDSKFDEHLRRFRAAVTNAVDHQSQASYPELPHLVHQQQKWSSHPPVPPKPATIADESHPPIPPKLSESTAVEPRTHKSLAKTEGGKPLKTIFLPLSLESKFLDTAMPNTQKKLETCGILCGKLSLDAFFITTLVIPQQESTENTCQTKDEETMFEFIDSKDLFVLGWIHTHPTQSCFLSSIDLHTHNAYQIMLPEAIAMVCSPSKTPNLGIFRLTDPTGINIISKCNRAGFHPHDEHGLYTTCDRKQHAGHVITKDGLPFECVDLRKQ</sequence>
<keyword evidence="4" id="KW-0645">Protease</keyword>